<feature type="compositionally biased region" description="Acidic residues" evidence="6">
    <location>
        <begin position="853"/>
        <end position="872"/>
    </location>
</feature>
<organism evidence="9 10">
    <name type="scientific">Lophiotrema nucula</name>
    <dbReference type="NCBI Taxonomy" id="690887"/>
    <lineage>
        <taxon>Eukaryota</taxon>
        <taxon>Fungi</taxon>
        <taxon>Dikarya</taxon>
        <taxon>Ascomycota</taxon>
        <taxon>Pezizomycotina</taxon>
        <taxon>Dothideomycetes</taxon>
        <taxon>Pleosporomycetidae</taxon>
        <taxon>Pleosporales</taxon>
        <taxon>Lophiotremataceae</taxon>
        <taxon>Lophiotrema</taxon>
    </lineage>
</organism>
<dbReference type="OrthoDB" id="2110451at2759"/>
<dbReference type="EMBL" id="ML977314">
    <property type="protein sequence ID" value="KAF2120260.1"/>
    <property type="molecule type" value="Genomic_DNA"/>
</dbReference>
<dbReference type="GO" id="GO:0005680">
    <property type="term" value="C:anaphase-promoting complex"/>
    <property type="evidence" value="ECO:0007669"/>
    <property type="project" value="InterPro"/>
</dbReference>
<gene>
    <name evidence="9" type="ORF">BDV96DRAFT_486085</name>
</gene>
<evidence type="ECO:0000259" key="8">
    <source>
        <dbReference type="Pfam" id="PF12896"/>
    </source>
</evidence>
<evidence type="ECO:0000256" key="6">
    <source>
        <dbReference type="SAM" id="MobiDB-lite"/>
    </source>
</evidence>
<sequence length="872" mass="96948">METFSGPKLLQQAEKILLHPIHPHLISCCPTMDLIALVTDEENLDVYRINGQRAFGLKRKSSDTTVDSICWEYNGQAIAVAWSDGYTDILSAETGKVIHKDIVPPNIGAGAPRISRIGWGLNFIDVEAVKRRTGSRKQKFAAPDTTTKVDFTSATTEEWDAFKDDTSLEDFLQRQPDLQTLDIAPDLPDQLAMMDVETLLPKLPAIPMPPVTPFMRMQPQTDPGAFGSQAQVDSLLHSHHLKDHNAVDMFIRCTDKGTVHPSIYDSLETVNVRLPQAMSLKNSRPLAHTSHPYSPSHALLMEVESASTKLAFVPLTLRFIPSAGIYLHLISSKTAQLQNLLLYVQQCLQRIRTFWKHAQDLPNKFMRNISETLEEKGQGGLVDNLYQLACTGFCTSVLREWLVDELAEAGHKRWDHTVSSSYTTLLQLLHENLLPAVDRCSIVISRLRSLAQYHDQCWIFSAPVTDFTALLTILQNIRLLGHTTLLYAGDEKRQFASFSKWLRYEIDFEATEPGSQSREEMEGKDPGVDIGMVLGYVQYGLTNSDLAPYLAADSQLPSEQRVAPPASYDETRKAIDLLKEGASYKEEALSLEHVFLHLNAGCTKLFHQISQWQEGNINMSSGLVLAEGSTPDVVDMRMVFEPAQTDYISTYIALVPPTEISKVTMHRLTHTPTIGAIHKDLEAYAVTTIHFAPAIVLDVKFADDKSLLVLLETPDPSNSKESMHSLVSLPYTPSPSSSPQISQPATMQHPIPYVPISPTSHASLALPSGVPLPPSARQTLACPPTSEVLKKYTKHVFEGRFAPLRLVVNGRKGRRVVLVLGSDRKHYRVLDLDFKGKKEGDEGDGGVERREEEESSSSDDDDMDVDVEMLGA</sequence>
<evidence type="ECO:0000256" key="3">
    <source>
        <dbReference type="ARBA" id="ARBA00022776"/>
    </source>
</evidence>
<reference evidence="9" key="1">
    <citation type="journal article" date="2020" name="Stud. Mycol.">
        <title>101 Dothideomycetes genomes: a test case for predicting lifestyles and emergence of pathogens.</title>
        <authorList>
            <person name="Haridas S."/>
            <person name="Albert R."/>
            <person name="Binder M."/>
            <person name="Bloem J."/>
            <person name="Labutti K."/>
            <person name="Salamov A."/>
            <person name="Andreopoulos B."/>
            <person name="Baker S."/>
            <person name="Barry K."/>
            <person name="Bills G."/>
            <person name="Bluhm B."/>
            <person name="Cannon C."/>
            <person name="Castanera R."/>
            <person name="Culley D."/>
            <person name="Daum C."/>
            <person name="Ezra D."/>
            <person name="Gonzalez J."/>
            <person name="Henrissat B."/>
            <person name="Kuo A."/>
            <person name="Liang C."/>
            <person name="Lipzen A."/>
            <person name="Lutzoni F."/>
            <person name="Magnuson J."/>
            <person name="Mondo S."/>
            <person name="Nolan M."/>
            <person name="Ohm R."/>
            <person name="Pangilinan J."/>
            <person name="Park H.-J."/>
            <person name="Ramirez L."/>
            <person name="Alfaro M."/>
            <person name="Sun H."/>
            <person name="Tritt A."/>
            <person name="Yoshinaga Y."/>
            <person name="Zwiers L.-H."/>
            <person name="Turgeon B."/>
            <person name="Goodwin S."/>
            <person name="Spatafora J."/>
            <person name="Crous P."/>
            <person name="Grigoriev I."/>
        </authorList>
    </citation>
    <scope>NUCLEOTIDE SEQUENCE</scope>
    <source>
        <strain evidence="9">CBS 627.86</strain>
    </source>
</reference>
<dbReference type="Pfam" id="PF12896">
    <property type="entry name" value="ANAPC4"/>
    <property type="match status" value="1"/>
</dbReference>
<proteinExistence type="predicted"/>
<evidence type="ECO:0000256" key="5">
    <source>
        <dbReference type="ARBA" id="ARBA00023306"/>
    </source>
</evidence>
<evidence type="ECO:0000256" key="1">
    <source>
        <dbReference type="ARBA" id="ARBA00016067"/>
    </source>
</evidence>
<dbReference type="GO" id="GO:0070979">
    <property type="term" value="P:protein K11-linked ubiquitination"/>
    <property type="evidence" value="ECO:0007669"/>
    <property type="project" value="TreeGrafter"/>
</dbReference>
<name>A0A6A5ZKS7_9PLEO</name>
<keyword evidence="4" id="KW-0833">Ubl conjugation pathway</keyword>
<evidence type="ECO:0000256" key="2">
    <source>
        <dbReference type="ARBA" id="ARBA00022618"/>
    </source>
</evidence>
<dbReference type="PANTHER" id="PTHR13260:SF0">
    <property type="entry name" value="ANAPHASE-PROMOTING COMPLEX SUBUNIT 4"/>
    <property type="match status" value="1"/>
</dbReference>
<evidence type="ECO:0000259" key="7">
    <source>
        <dbReference type="Pfam" id="PF12894"/>
    </source>
</evidence>
<keyword evidence="2" id="KW-0132">Cell division</keyword>
<feature type="region of interest" description="Disordered" evidence="6">
    <location>
        <begin position="835"/>
        <end position="872"/>
    </location>
</feature>
<dbReference type="PANTHER" id="PTHR13260">
    <property type="entry name" value="ANAPHASE PROMOTING COMPLEX SUBUNIT 4 APC4"/>
    <property type="match status" value="1"/>
</dbReference>
<dbReference type="InterPro" id="IPR024790">
    <property type="entry name" value="APC4_long_dom"/>
</dbReference>
<evidence type="ECO:0000256" key="4">
    <source>
        <dbReference type="ARBA" id="ARBA00022786"/>
    </source>
</evidence>
<dbReference type="InterPro" id="IPR036322">
    <property type="entry name" value="WD40_repeat_dom_sf"/>
</dbReference>
<feature type="compositionally biased region" description="Basic and acidic residues" evidence="6">
    <location>
        <begin position="835"/>
        <end position="852"/>
    </location>
</feature>
<dbReference type="SUPFAM" id="SSF50978">
    <property type="entry name" value="WD40 repeat-like"/>
    <property type="match status" value="1"/>
</dbReference>
<keyword evidence="3" id="KW-0498">Mitosis</keyword>
<feature type="domain" description="Anaphase-promoting complex subunit 4 long" evidence="8">
    <location>
        <begin position="312"/>
        <end position="510"/>
    </location>
</feature>
<dbReference type="InterPro" id="IPR024977">
    <property type="entry name" value="Apc4-like_WD40_dom"/>
</dbReference>
<keyword evidence="5" id="KW-0131">Cell cycle</keyword>
<accession>A0A6A5ZKS7</accession>
<dbReference type="GO" id="GO:0051301">
    <property type="term" value="P:cell division"/>
    <property type="evidence" value="ECO:0007669"/>
    <property type="project" value="UniProtKB-KW"/>
</dbReference>
<keyword evidence="10" id="KW-1185">Reference proteome</keyword>
<dbReference type="Proteomes" id="UP000799770">
    <property type="component" value="Unassembled WGS sequence"/>
</dbReference>
<dbReference type="GO" id="GO:0031145">
    <property type="term" value="P:anaphase-promoting complex-dependent catabolic process"/>
    <property type="evidence" value="ECO:0007669"/>
    <property type="project" value="InterPro"/>
</dbReference>
<feature type="domain" description="Anaphase-promoting complex subunit 4-like WD40" evidence="7">
    <location>
        <begin position="27"/>
        <end position="119"/>
    </location>
</feature>
<protein>
    <recommendedName>
        <fullName evidence="1">Anaphase-promoting complex subunit 4</fullName>
    </recommendedName>
</protein>
<dbReference type="AlphaFoldDB" id="A0A6A5ZKS7"/>
<dbReference type="GO" id="GO:0034399">
    <property type="term" value="C:nuclear periphery"/>
    <property type="evidence" value="ECO:0007669"/>
    <property type="project" value="TreeGrafter"/>
</dbReference>
<dbReference type="Pfam" id="PF12894">
    <property type="entry name" value="ANAPC4_WD40"/>
    <property type="match status" value="1"/>
</dbReference>
<dbReference type="InterPro" id="IPR024789">
    <property type="entry name" value="APC4"/>
</dbReference>
<evidence type="ECO:0000313" key="9">
    <source>
        <dbReference type="EMBL" id="KAF2120260.1"/>
    </source>
</evidence>
<evidence type="ECO:0000313" key="10">
    <source>
        <dbReference type="Proteomes" id="UP000799770"/>
    </source>
</evidence>